<feature type="domain" description="Nematode cuticle collagen N-terminal" evidence="4">
    <location>
        <begin position="16"/>
        <end position="68"/>
    </location>
</feature>
<accession>A0A498SQQ9</accession>
<dbReference type="Pfam" id="PF01391">
    <property type="entry name" value="Collagen"/>
    <property type="match status" value="2"/>
</dbReference>
<dbReference type="GO" id="GO:0042302">
    <property type="term" value="F:structural constituent of cuticle"/>
    <property type="evidence" value="ECO:0007669"/>
    <property type="project" value="InterPro"/>
</dbReference>
<dbReference type="PANTHER" id="PTHR24637">
    <property type="entry name" value="COLLAGEN"/>
    <property type="match status" value="1"/>
</dbReference>
<feature type="region of interest" description="Disordered" evidence="2">
    <location>
        <begin position="144"/>
        <end position="327"/>
    </location>
</feature>
<dbReference type="Pfam" id="PF01484">
    <property type="entry name" value="Col_cuticle_N"/>
    <property type="match status" value="1"/>
</dbReference>
<evidence type="ECO:0000256" key="3">
    <source>
        <dbReference type="SAM" id="Phobius"/>
    </source>
</evidence>
<evidence type="ECO:0000313" key="5">
    <source>
        <dbReference type="EMBL" id="VBB34156.1"/>
    </source>
</evidence>
<evidence type="ECO:0000259" key="4">
    <source>
        <dbReference type="SMART" id="SM01088"/>
    </source>
</evidence>
<dbReference type="PANTHER" id="PTHR24637:SF315">
    <property type="entry name" value="CUTICLE COLLAGEN 40"/>
    <property type="match status" value="1"/>
</dbReference>
<evidence type="ECO:0000256" key="1">
    <source>
        <dbReference type="ARBA" id="ARBA00022737"/>
    </source>
</evidence>
<feature type="transmembrane region" description="Helical" evidence="3">
    <location>
        <begin position="20"/>
        <end position="40"/>
    </location>
</feature>
<reference evidence="5 6" key="1">
    <citation type="submission" date="2018-08" db="EMBL/GenBank/DDBJ databases">
        <authorList>
            <person name="Laetsch R D."/>
            <person name="Stevens L."/>
            <person name="Kumar S."/>
            <person name="Blaxter L. M."/>
        </authorList>
    </citation>
    <scope>NUCLEOTIDE SEQUENCE [LARGE SCALE GENOMIC DNA]</scope>
</reference>
<protein>
    <recommendedName>
        <fullName evidence="4">Nematode cuticle collagen N-terminal domain-containing protein</fullName>
    </recommendedName>
</protein>
<dbReference type="SMART" id="SM01088">
    <property type="entry name" value="Col_cuticle_N"/>
    <property type="match status" value="1"/>
</dbReference>
<feature type="compositionally biased region" description="Low complexity" evidence="2">
    <location>
        <begin position="285"/>
        <end position="300"/>
    </location>
</feature>
<dbReference type="AlphaFoldDB" id="A0A498SQQ9"/>
<dbReference type="STRING" id="6277.A0A498SQQ9"/>
<sequence length="327" mass="32217">MEYEKLKKVEADGLRRSAFFGIAISTVATLTAIVAVPMLYNYVQHVQSSLEGELEFCKYRTDGLWNEYRIIEEVTGFQGRLKREARYRHAGRTGQKSARARAAGTYPSSVSGYLPSDASVKNAAVNMQGGDTCCSCGVGNAGPSGPPGNDGEKGADGAPGSDGIPGQDAAPDAIPKPEDFCFDCPAGAAGPPGETGPKGPPGQAGTPGKNGIAPLPGPPGPSGPPGPAGAVGEVGPPGPPGLPGQVREVPGTPGPPGPDGPIGSAGPPGLPGSPGNAVPGPPGLPGDAGLDGAPGQPGAPGERGEMGATGKGGACDHCAPPRTAPGY</sequence>
<evidence type="ECO:0000256" key="2">
    <source>
        <dbReference type="SAM" id="MobiDB-lite"/>
    </source>
</evidence>
<dbReference type="Proteomes" id="UP000276991">
    <property type="component" value="Unassembled WGS sequence"/>
</dbReference>
<keyword evidence="1" id="KW-0677">Repeat</keyword>
<feature type="compositionally biased region" description="Pro residues" evidence="2">
    <location>
        <begin position="215"/>
        <end position="227"/>
    </location>
</feature>
<evidence type="ECO:0000313" key="6">
    <source>
        <dbReference type="Proteomes" id="UP000276991"/>
    </source>
</evidence>
<organism evidence="5 6">
    <name type="scientific">Acanthocheilonema viteae</name>
    <name type="common">Filarial nematode worm</name>
    <name type="synonym">Dipetalonema viteae</name>
    <dbReference type="NCBI Taxonomy" id="6277"/>
    <lineage>
        <taxon>Eukaryota</taxon>
        <taxon>Metazoa</taxon>
        <taxon>Ecdysozoa</taxon>
        <taxon>Nematoda</taxon>
        <taxon>Chromadorea</taxon>
        <taxon>Rhabditida</taxon>
        <taxon>Spirurina</taxon>
        <taxon>Spiruromorpha</taxon>
        <taxon>Filarioidea</taxon>
        <taxon>Onchocercidae</taxon>
        <taxon>Acanthocheilonema</taxon>
    </lineage>
</organism>
<name>A0A498SQQ9_ACAVI</name>
<feature type="compositionally biased region" description="Low complexity" evidence="2">
    <location>
        <begin position="185"/>
        <end position="197"/>
    </location>
</feature>
<keyword evidence="6" id="KW-1185">Reference proteome</keyword>
<keyword evidence="3" id="KW-1133">Transmembrane helix</keyword>
<gene>
    <name evidence="5" type="ORF">NAV_LOCUS8947</name>
</gene>
<dbReference type="InterPro" id="IPR008160">
    <property type="entry name" value="Collagen"/>
</dbReference>
<keyword evidence="3" id="KW-0472">Membrane</keyword>
<dbReference type="InterPro" id="IPR002486">
    <property type="entry name" value="Col_cuticle_N"/>
</dbReference>
<proteinExistence type="predicted"/>
<dbReference type="EMBL" id="UPTC01003128">
    <property type="protein sequence ID" value="VBB34156.1"/>
    <property type="molecule type" value="Genomic_DNA"/>
</dbReference>
<keyword evidence="3" id="KW-0812">Transmembrane</keyword>
<dbReference type="OrthoDB" id="5870983at2759"/>